<reference evidence="1" key="1">
    <citation type="submission" date="2018-01" db="EMBL/GenBank/DDBJ databases">
        <authorList>
            <person name="Mao J.F."/>
        </authorList>
    </citation>
    <scope>NUCLEOTIDE SEQUENCE</scope>
    <source>
        <strain evidence="1">Huo1</strain>
        <tissue evidence="1">Leaf</tissue>
    </source>
</reference>
<dbReference type="EMBL" id="PNBA02000002">
    <property type="protein sequence ID" value="KAG6433985.1"/>
    <property type="molecule type" value="Genomic_DNA"/>
</dbReference>
<keyword evidence="2" id="KW-1185">Reference proteome</keyword>
<evidence type="ECO:0000313" key="2">
    <source>
        <dbReference type="Proteomes" id="UP000298416"/>
    </source>
</evidence>
<comment type="caution">
    <text evidence="1">The sequence shown here is derived from an EMBL/GenBank/DDBJ whole genome shotgun (WGS) entry which is preliminary data.</text>
</comment>
<name>A0A8X8YPX6_SALSN</name>
<accession>A0A8X8YPX6</accession>
<evidence type="ECO:0000313" key="1">
    <source>
        <dbReference type="EMBL" id="KAG6433985.1"/>
    </source>
</evidence>
<dbReference type="Proteomes" id="UP000298416">
    <property type="component" value="Unassembled WGS sequence"/>
</dbReference>
<protein>
    <submittedName>
        <fullName evidence="1">Uncharacterized protein</fullName>
    </submittedName>
</protein>
<proteinExistence type="predicted"/>
<dbReference type="AlphaFoldDB" id="A0A8X8YPX6"/>
<organism evidence="1">
    <name type="scientific">Salvia splendens</name>
    <name type="common">Scarlet sage</name>
    <dbReference type="NCBI Taxonomy" id="180675"/>
    <lineage>
        <taxon>Eukaryota</taxon>
        <taxon>Viridiplantae</taxon>
        <taxon>Streptophyta</taxon>
        <taxon>Embryophyta</taxon>
        <taxon>Tracheophyta</taxon>
        <taxon>Spermatophyta</taxon>
        <taxon>Magnoliopsida</taxon>
        <taxon>eudicotyledons</taxon>
        <taxon>Gunneridae</taxon>
        <taxon>Pentapetalae</taxon>
        <taxon>asterids</taxon>
        <taxon>lamiids</taxon>
        <taxon>Lamiales</taxon>
        <taxon>Lamiaceae</taxon>
        <taxon>Nepetoideae</taxon>
        <taxon>Mentheae</taxon>
        <taxon>Salviinae</taxon>
        <taxon>Salvia</taxon>
        <taxon>Salvia subgen. Calosphace</taxon>
        <taxon>core Calosphace</taxon>
    </lineage>
</organism>
<sequence>MSRAKKEVIGLPVKVLSNVVRVGVLAGESEVVHCGGTLGKRGNKEEKHNAAYGEHRRESAASGLVKSGAVEKHWCW</sequence>
<reference evidence="1" key="2">
    <citation type="submission" date="2020-08" db="EMBL/GenBank/DDBJ databases">
        <title>Plant Genome Project.</title>
        <authorList>
            <person name="Zhang R.-G."/>
        </authorList>
    </citation>
    <scope>NUCLEOTIDE SEQUENCE</scope>
    <source>
        <strain evidence="1">Huo1</strain>
        <tissue evidence="1">Leaf</tissue>
    </source>
</reference>
<gene>
    <name evidence="1" type="ORF">SASPL_105604</name>
</gene>